<reference evidence="3" key="1">
    <citation type="submission" date="2020-09" db="EMBL/GenBank/DDBJ databases">
        <title>Genome-Enabled Discovery of Anthraquinone Biosynthesis in Senna tora.</title>
        <authorList>
            <person name="Kang S.-H."/>
            <person name="Pandey R.P."/>
            <person name="Lee C.-M."/>
            <person name="Sim J.-S."/>
            <person name="Jeong J.-T."/>
            <person name="Choi B.-S."/>
            <person name="Jung M."/>
            <person name="Ginzburg D."/>
            <person name="Zhao K."/>
            <person name="Won S.Y."/>
            <person name="Oh T.-J."/>
            <person name="Yu Y."/>
            <person name="Kim N.-H."/>
            <person name="Lee O.R."/>
            <person name="Lee T.-H."/>
            <person name="Bashyal P."/>
            <person name="Kim T.-S."/>
            <person name="Lee W.-H."/>
            <person name="Kawkins C."/>
            <person name="Kim C.-K."/>
            <person name="Kim J.S."/>
            <person name="Ahn B.O."/>
            <person name="Rhee S.Y."/>
            <person name="Sohng J.K."/>
        </authorList>
    </citation>
    <scope>NUCLEOTIDE SEQUENCE</scope>
    <source>
        <tissue evidence="3">Leaf</tissue>
    </source>
</reference>
<comment type="caution">
    <text evidence="3">The sequence shown here is derived from an EMBL/GenBank/DDBJ whole genome shotgun (WGS) entry which is preliminary data.</text>
</comment>
<dbReference type="Proteomes" id="UP000634136">
    <property type="component" value="Unassembled WGS sequence"/>
</dbReference>
<dbReference type="Pfam" id="PF13041">
    <property type="entry name" value="PPR_2"/>
    <property type="match status" value="1"/>
</dbReference>
<keyword evidence="4" id="KW-1185">Reference proteome</keyword>
<dbReference type="InterPro" id="IPR046960">
    <property type="entry name" value="PPR_At4g14850-like_plant"/>
</dbReference>
<feature type="repeat" description="PPR" evidence="2">
    <location>
        <begin position="36"/>
        <end position="71"/>
    </location>
</feature>
<dbReference type="AlphaFoldDB" id="A0A835C610"/>
<dbReference type="EMBL" id="JAAIUW010000005">
    <property type="protein sequence ID" value="KAF7833354.1"/>
    <property type="molecule type" value="Genomic_DNA"/>
</dbReference>
<organism evidence="3 4">
    <name type="scientific">Senna tora</name>
    <dbReference type="NCBI Taxonomy" id="362788"/>
    <lineage>
        <taxon>Eukaryota</taxon>
        <taxon>Viridiplantae</taxon>
        <taxon>Streptophyta</taxon>
        <taxon>Embryophyta</taxon>
        <taxon>Tracheophyta</taxon>
        <taxon>Spermatophyta</taxon>
        <taxon>Magnoliopsida</taxon>
        <taxon>eudicotyledons</taxon>
        <taxon>Gunneridae</taxon>
        <taxon>Pentapetalae</taxon>
        <taxon>rosids</taxon>
        <taxon>fabids</taxon>
        <taxon>Fabales</taxon>
        <taxon>Fabaceae</taxon>
        <taxon>Caesalpinioideae</taxon>
        <taxon>Cassia clade</taxon>
        <taxon>Senna</taxon>
    </lineage>
</organism>
<dbReference type="InterPro" id="IPR002885">
    <property type="entry name" value="PPR_rpt"/>
</dbReference>
<evidence type="ECO:0000313" key="4">
    <source>
        <dbReference type="Proteomes" id="UP000634136"/>
    </source>
</evidence>
<gene>
    <name evidence="3" type="ORF">G2W53_015687</name>
</gene>
<protein>
    <submittedName>
        <fullName evidence="3">Pentatricopeptide repeat-containing protein</fullName>
    </submittedName>
</protein>
<sequence length="335" mass="38004">MPNANFVSHNTLLSGFFNAGLVPQALQAFSSAPTKDSHSWNILISGCVKNRRTQDAISHFMEMRLNSDLKPDDYTYYVLLSVCDLSFGCQIHAQVVKSGHMDDALWLIMKCSRLAWNRIPSPLAACLPRVQPETQYKECAFKIFQSIPKRDIVVWNGIICESAQNGEAAEALKLYNAMMRSWPSAISPNHHATFVDVLVVTVGCEAEALLLQMPFEADSVMWSTLLGACMLHRNLTMAKRIYEHLHIKGPWSSSNYVILANSYALMDLHYTDKAHAVKAILPDLLIANEIVHYIKECRKSKGQWVTLKVDLHKAYDKVTWDFLRDVLQYMNFLVH</sequence>
<dbReference type="InterPro" id="IPR011990">
    <property type="entry name" value="TPR-like_helical_dom_sf"/>
</dbReference>
<dbReference type="Pfam" id="PF01535">
    <property type="entry name" value="PPR"/>
    <property type="match status" value="3"/>
</dbReference>
<keyword evidence="1" id="KW-0677">Repeat</keyword>
<name>A0A835C610_9FABA</name>
<dbReference type="GO" id="GO:0009451">
    <property type="term" value="P:RNA modification"/>
    <property type="evidence" value="ECO:0007669"/>
    <property type="project" value="InterPro"/>
</dbReference>
<evidence type="ECO:0000256" key="2">
    <source>
        <dbReference type="PROSITE-ProRule" id="PRU00708"/>
    </source>
</evidence>
<proteinExistence type="predicted"/>
<dbReference type="PANTHER" id="PTHR47926:SF347">
    <property type="entry name" value="PENTATRICOPEPTIDE REPEAT-CONTAINING PROTEIN"/>
    <property type="match status" value="1"/>
</dbReference>
<dbReference type="Gene3D" id="1.25.40.10">
    <property type="entry name" value="Tetratricopeptide repeat domain"/>
    <property type="match status" value="2"/>
</dbReference>
<dbReference type="PANTHER" id="PTHR47926">
    <property type="entry name" value="PENTATRICOPEPTIDE REPEAT-CONTAINING PROTEIN"/>
    <property type="match status" value="1"/>
</dbReference>
<dbReference type="NCBIfam" id="TIGR00756">
    <property type="entry name" value="PPR"/>
    <property type="match status" value="1"/>
</dbReference>
<evidence type="ECO:0000313" key="3">
    <source>
        <dbReference type="EMBL" id="KAF7833354.1"/>
    </source>
</evidence>
<evidence type="ECO:0000256" key="1">
    <source>
        <dbReference type="ARBA" id="ARBA00022737"/>
    </source>
</evidence>
<dbReference type="OrthoDB" id="1882346at2759"/>
<dbReference type="GO" id="GO:0003723">
    <property type="term" value="F:RNA binding"/>
    <property type="evidence" value="ECO:0007669"/>
    <property type="project" value="InterPro"/>
</dbReference>
<dbReference type="PROSITE" id="PS51375">
    <property type="entry name" value="PPR"/>
    <property type="match status" value="1"/>
</dbReference>
<accession>A0A835C610</accession>